<evidence type="ECO:0000313" key="5">
    <source>
        <dbReference type="Proteomes" id="UP001187192"/>
    </source>
</evidence>
<sequence>MSQRSPSSRHALRAQYSAGQVTLLGTRQDHPCHFPRLTVLVHSLRCSRSGIFGVQPIRDQVFEGMCPDFLLGYPGIKVTQMLDLSNRGVDLVHLEDGRHSDRFRSLAAHLVHHLHVALPGPFLISSKDPNTT</sequence>
<dbReference type="AlphaFoldDB" id="A0AA87Z7J4"/>
<keyword evidence="5" id="KW-1185">Reference proteome</keyword>
<dbReference type="EMBL" id="BTGU01001247">
    <property type="protein sequence ID" value="GMN19416.1"/>
    <property type="molecule type" value="Genomic_DNA"/>
</dbReference>
<comment type="caution">
    <text evidence="3">The sequence shown here is derived from an EMBL/GenBank/DDBJ whole genome shotgun (WGS) entry which is preliminary data.</text>
</comment>
<evidence type="ECO:0000313" key="1">
    <source>
        <dbReference type="EMBL" id="GMN19416.1"/>
    </source>
</evidence>
<dbReference type="EMBL" id="BTGU01001249">
    <property type="protein sequence ID" value="GMN19446.1"/>
    <property type="molecule type" value="Genomic_DNA"/>
</dbReference>
<evidence type="ECO:0000313" key="3">
    <source>
        <dbReference type="EMBL" id="GMN19446.1"/>
    </source>
</evidence>
<protein>
    <submittedName>
        <fullName evidence="3">Uncharacterized protein</fullName>
    </submittedName>
</protein>
<dbReference type="EMBL" id="BTGU01001248">
    <property type="protein sequence ID" value="GMN19433.1"/>
    <property type="molecule type" value="Genomic_DNA"/>
</dbReference>
<accession>A0AA87Z7J4</accession>
<evidence type="ECO:0000313" key="2">
    <source>
        <dbReference type="EMBL" id="GMN19433.1"/>
    </source>
</evidence>
<dbReference type="Proteomes" id="UP001187192">
    <property type="component" value="Unassembled WGS sequence"/>
</dbReference>
<reference evidence="3" key="1">
    <citation type="submission" date="2023-07" db="EMBL/GenBank/DDBJ databases">
        <title>draft genome sequence of fig (Ficus carica).</title>
        <authorList>
            <person name="Takahashi T."/>
            <person name="Nishimura K."/>
        </authorList>
    </citation>
    <scope>NUCLEOTIDE SEQUENCE</scope>
</reference>
<organism evidence="3 5">
    <name type="scientific">Ficus carica</name>
    <name type="common">Common fig</name>
    <dbReference type="NCBI Taxonomy" id="3494"/>
    <lineage>
        <taxon>Eukaryota</taxon>
        <taxon>Viridiplantae</taxon>
        <taxon>Streptophyta</taxon>
        <taxon>Embryophyta</taxon>
        <taxon>Tracheophyta</taxon>
        <taxon>Spermatophyta</taxon>
        <taxon>Magnoliopsida</taxon>
        <taxon>eudicotyledons</taxon>
        <taxon>Gunneridae</taxon>
        <taxon>Pentapetalae</taxon>
        <taxon>rosids</taxon>
        <taxon>fabids</taxon>
        <taxon>Rosales</taxon>
        <taxon>Moraceae</taxon>
        <taxon>Ficeae</taxon>
        <taxon>Ficus</taxon>
    </lineage>
</organism>
<dbReference type="EMBL" id="BTGU01001250">
    <property type="protein sequence ID" value="GMN19465.1"/>
    <property type="molecule type" value="Genomic_DNA"/>
</dbReference>
<name>A0AA87Z7J4_FICCA</name>
<gene>
    <name evidence="1" type="ORF">TIFTF001_039802</name>
    <name evidence="2" type="ORF">TIFTF001_039805</name>
    <name evidence="3" type="ORF">TIFTF001_039812</name>
    <name evidence="4" type="ORF">TIFTF001_039815</name>
</gene>
<evidence type="ECO:0000313" key="4">
    <source>
        <dbReference type="EMBL" id="GMN19465.1"/>
    </source>
</evidence>
<proteinExistence type="predicted"/>